<gene>
    <name evidence="1" type="ORF">ACFFP1_20925</name>
</gene>
<protein>
    <submittedName>
        <fullName evidence="1">Uncharacterized protein</fullName>
    </submittedName>
</protein>
<name>A0ABV5Y4L9_ARTRM</name>
<dbReference type="RefSeq" id="WP_234750401.1">
    <property type="nucleotide sequence ID" value="NZ_BAAAWN010000001.1"/>
</dbReference>
<evidence type="ECO:0000313" key="2">
    <source>
        <dbReference type="Proteomes" id="UP001589702"/>
    </source>
</evidence>
<dbReference type="EMBL" id="JBHMBC010000039">
    <property type="protein sequence ID" value="MFB9821942.1"/>
    <property type="molecule type" value="Genomic_DNA"/>
</dbReference>
<comment type="caution">
    <text evidence="1">The sequence shown here is derived from an EMBL/GenBank/DDBJ whole genome shotgun (WGS) entry which is preliminary data.</text>
</comment>
<evidence type="ECO:0000313" key="1">
    <source>
        <dbReference type="EMBL" id="MFB9821942.1"/>
    </source>
</evidence>
<sequence>MFDQLIMASEDHILLGAELSKKGATGYSGRARNIFNTAGLKALLRK</sequence>
<proteinExistence type="predicted"/>
<dbReference type="Proteomes" id="UP001589702">
    <property type="component" value="Unassembled WGS sequence"/>
</dbReference>
<organism evidence="1 2">
    <name type="scientific">Arthrobacter ramosus</name>
    <dbReference type="NCBI Taxonomy" id="1672"/>
    <lineage>
        <taxon>Bacteria</taxon>
        <taxon>Bacillati</taxon>
        <taxon>Actinomycetota</taxon>
        <taxon>Actinomycetes</taxon>
        <taxon>Micrococcales</taxon>
        <taxon>Micrococcaceae</taxon>
        <taxon>Arthrobacter</taxon>
    </lineage>
</organism>
<accession>A0ABV5Y4L9</accession>
<reference evidence="1 2" key="1">
    <citation type="submission" date="2024-09" db="EMBL/GenBank/DDBJ databases">
        <authorList>
            <person name="Sun Q."/>
            <person name="Mori K."/>
        </authorList>
    </citation>
    <scope>NUCLEOTIDE SEQUENCE [LARGE SCALE GENOMIC DNA]</scope>
    <source>
        <strain evidence="1 2">JCM 1334</strain>
    </source>
</reference>
<keyword evidence="2" id="KW-1185">Reference proteome</keyword>